<dbReference type="InterPro" id="IPR045136">
    <property type="entry name" value="Iah1-like"/>
</dbReference>
<dbReference type="InterPro" id="IPR036514">
    <property type="entry name" value="SGNH_hydro_sf"/>
</dbReference>
<dbReference type="AlphaFoldDB" id="A0A9P7AVP7"/>
<protein>
    <submittedName>
        <fullName evidence="2">Isoamyl acetate-hydrolyzing esterase</fullName>
    </submittedName>
</protein>
<dbReference type="PANTHER" id="PTHR14209:SF19">
    <property type="entry name" value="ISOAMYL ACETATE-HYDROLYZING ESTERASE 1 HOMOLOG"/>
    <property type="match status" value="1"/>
</dbReference>
<gene>
    <name evidence="2" type="ORF">D0Z07_6604</name>
</gene>
<feature type="domain" description="SGNH hydrolase-type esterase" evidence="1">
    <location>
        <begin position="12"/>
        <end position="228"/>
    </location>
</feature>
<evidence type="ECO:0000313" key="2">
    <source>
        <dbReference type="EMBL" id="KAG0647727.1"/>
    </source>
</evidence>
<reference evidence="2" key="1">
    <citation type="submission" date="2019-07" db="EMBL/GenBank/DDBJ databases">
        <title>Hyphodiscus hymeniophilus genome sequencing and assembly.</title>
        <authorList>
            <person name="Kramer G."/>
            <person name="Nodwell J."/>
        </authorList>
    </citation>
    <scope>NUCLEOTIDE SEQUENCE</scope>
    <source>
        <strain evidence="2">ATCC 34498</strain>
    </source>
</reference>
<keyword evidence="3" id="KW-1185">Reference proteome</keyword>
<dbReference type="OrthoDB" id="671439at2759"/>
<dbReference type="PANTHER" id="PTHR14209">
    <property type="entry name" value="ISOAMYL ACETATE-HYDROLYZING ESTERASE 1"/>
    <property type="match status" value="1"/>
</dbReference>
<dbReference type="SUPFAM" id="SSF52266">
    <property type="entry name" value="SGNH hydrolase"/>
    <property type="match status" value="1"/>
</dbReference>
<organism evidence="2 3">
    <name type="scientific">Hyphodiscus hymeniophilus</name>
    <dbReference type="NCBI Taxonomy" id="353542"/>
    <lineage>
        <taxon>Eukaryota</taxon>
        <taxon>Fungi</taxon>
        <taxon>Dikarya</taxon>
        <taxon>Ascomycota</taxon>
        <taxon>Pezizomycotina</taxon>
        <taxon>Leotiomycetes</taxon>
        <taxon>Helotiales</taxon>
        <taxon>Hyphodiscaceae</taxon>
        <taxon>Hyphodiscus</taxon>
    </lineage>
</organism>
<dbReference type="CDD" id="cd01838">
    <property type="entry name" value="Isoamyl_acetate_hydrolase_like"/>
    <property type="match status" value="1"/>
</dbReference>
<comment type="caution">
    <text evidence="2">The sequence shown here is derived from an EMBL/GenBank/DDBJ whole genome shotgun (WGS) entry which is preliminary data.</text>
</comment>
<sequence>MDITRRTPQFILLGDSLIQYTSYLTNGGYQFGSGLAERCIRRFDVVNRGYSGYNSSQILKILEHLIPSPSCVAVEFLLILLGSNDACLPFTQPPQHVPLQQYKENIKKILTHPCVAAHNPTILLVTPPPINEVHLEVEDLKKGHPALTRHQSVTSQYAEAIRELAAEFKDQKLLLVDLSVAMMKKAGRLTPDFVEGGALLGSKAAGDSPGLRSLLVDGLHLTGDGYALFLEEVMVLVADRMAERHADSKPWVFP</sequence>
<dbReference type="Gene3D" id="3.40.50.1110">
    <property type="entry name" value="SGNH hydrolase"/>
    <property type="match status" value="1"/>
</dbReference>
<proteinExistence type="predicted"/>
<dbReference type="EMBL" id="VNKQ01000012">
    <property type="protein sequence ID" value="KAG0647727.1"/>
    <property type="molecule type" value="Genomic_DNA"/>
</dbReference>
<evidence type="ECO:0000259" key="1">
    <source>
        <dbReference type="Pfam" id="PF13472"/>
    </source>
</evidence>
<dbReference type="Proteomes" id="UP000785200">
    <property type="component" value="Unassembled WGS sequence"/>
</dbReference>
<dbReference type="InterPro" id="IPR013830">
    <property type="entry name" value="SGNH_hydro"/>
</dbReference>
<name>A0A9P7AVP7_9HELO</name>
<dbReference type="Pfam" id="PF13472">
    <property type="entry name" value="Lipase_GDSL_2"/>
    <property type="match status" value="1"/>
</dbReference>
<evidence type="ECO:0000313" key="3">
    <source>
        <dbReference type="Proteomes" id="UP000785200"/>
    </source>
</evidence>
<accession>A0A9P7AVP7</accession>